<dbReference type="Proteomes" id="UP001213721">
    <property type="component" value="Chromosome"/>
</dbReference>
<accession>A0AAX3NU72</accession>
<organism evidence="1 2">
    <name type="scientific">Aeromonas allosaccharophila</name>
    <dbReference type="NCBI Taxonomy" id="656"/>
    <lineage>
        <taxon>Bacteria</taxon>
        <taxon>Pseudomonadati</taxon>
        <taxon>Pseudomonadota</taxon>
        <taxon>Gammaproteobacteria</taxon>
        <taxon>Aeromonadales</taxon>
        <taxon>Aeromonadaceae</taxon>
        <taxon>Aeromonas</taxon>
    </lineage>
</organism>
<dbReference type="EMBL" id="CP118988">
    <property type="protein sequence ID" value="WED75698.1"/>
    <property type="molecule type" value="Genomic_DNA"/>
</dbReference>
<reference evidence="1" key="1">
    <citation type="submission" date="2023-02" db="EMBL/GenBank/DDBJ databases">
        <title>The sequence of Aeromonas allosaccharophila K520.</title>
        <authorList>
            <person name="Luo X."/>
        </authorList>
    </citation>
    <scope>NUCLEOTIDE SEQUENCE</scope>
    <source>
        <strain evidence="1">K520</strain>
    </source>
</reference>
<evidence type="ECO:0000313" key="2">
    <source>
        <dbReference type="Proteomes" id="UP001213721"/>
    </source>
</evidence>
<evidence type="ECO:0000313" key="1">
    <source>
        <dbReference type="EMBL" id="WED75698.1"/>
    </source>
</evidence>
<dbReference type="AlphaFoldDB" id="A0AAX3NU72"/>
<sequence>MILGIRCSNSDYSFALLKGSKGCPEVANVKSASYPKGYSRPEILRWLYQEIEDYSSKNIGIETFLVKGAEPMAQKGGAYTERVECEAIMFLVAAQHGLTANRKVKQTIAKDLGLAGRAKALEENLDTSVITDFENYSTKEAEAILVAWSGLKL</sequence>
<gene>
    <name evidence="1" type="ORF">PYU98_17510</name>
</gene>
<dbReference type="RefSeq" id="WP_275056802.1">
    <property type="nucleotide sequence ID" value="NZ_CP118988.1"/>
</dbReference>
<name>A0AAX3NU72_9GAMM</name>
<proteinExistence type="predicted"/>
<evidence type="ECO:0008006" key="3">
    <source>
        <dbReference type="Google" id="ProtNLM"/>
    </source>
</evidence>
<protein>
    <recommendedName>
        <fullName evidence="3">Holliday junction resolvase RuvC</fullName>
    </recommendedName>
</protein>